<dbReference type="Gene3D" id="3.40.50.300">
    <property type="entry name" value="P-loop containing nucleotide triphosphate hydrolases"/>
    <property type="match status" value="1"/>
</dbReference>
<sequence>MRLDSVLVRFYKSFNVDYMKQHDSRAHKKPWEIIKADNTEMWYPYIQVPIDPKITAIVGANESGKSHLLSAIEKAITGYAIEYDSKKQPISSRDFCRYSERFLVTSDKNRLPDFGTEWSCLSEIECKHIKKLSDISQSRPLDRFFLFRTSGNLLSIYLPEDEGKYSYHEVDPRKVDEFIKILPGTRRLKSNIALPSSIPIQKLVQKVKGEADCTKYEMLSNTHRQRIRKLIDEFYKNPQIFNNSKTPYNFNEDKASNNVIQEIINILSDSDSTLNEKEKDKQEEEVNLTYQLLCIIAEVNEINLLDLAHSMEANDVGYTQAIIDKINRQLSANLNFPNYWVQDSKFRLLVSAKDHNLEFTIVDRTGTKYSFDERSNGLKYFLSYFIQHRSYEPPNNIPEILLMDEPDAFLSSRAQQDLLKIFEEVANSEDRKSASQVVYVTHSPFLIDKNHGERIRVLDKGSDYEGTRVVKSVSRNHYEPLRSAFGAFVAETVYISHCNLMVEGPVDQVLLAGVSTYLRTFDVASKRESLDLNEVTIVPAEGASNIPYLTYLARGRDSEQPAVIVLLDSDDSGNNAKKELTKKGYGPRKKPPLKEEFVLQIGDLRQLGVNFPETLSSPEVEDLIPIPISVLAAQKFASEVRGVRERDTRDITEEFVQHKVELGETMFDAVDACVKQCSKDPHYLDKVGFARSVVEVINSLKRDTNREMKYTEALDKFEFNFKILFRELDRRKSLAELERTREKASQKLKDIEESFFSNHPNTANREDVVQFLEKLEALLLLDDSFDSDEIRKGIGCIRNDYQLNFNLSEPVENYEKFKQDLQRLKYSGKFASQEKQENFQIIHEGKLINSSGNNQSLELSKPSSLDDDNSKNSSSSEAKIMNIKKSKSKNNTGNADSTASS</sequence>
<proteinExistence type="predicted"/>
<dbReference type="InterPro" id="IPR027417">
    <property type="entry name" value="P-loop_NTPase"/>
</dbReference>
<dbReference type="EMBL" id="JAECZA010000012">
    <property type="protein sequence ID" value="MBH8572431.1"/>
    <property type="molecule type" value="Genomic_DNA"/>
</dbReference>
<dbReference type="CDD" id="cd00267">
    <property type="entry name" value="ABC_ATPase"/>
    <property type="match status" value="1"/>
</dbReference>
<protein>
    <submittedName>
        <fullName evidence="3">AAA family ATPase</fullName>
    </submittedName>
</protein>
<dbReference type="PANTHER" id="PTHR43581">
    <property type="entry name" value="ATP/GTP PHOSPHATASE"/>
    <property type="match status" value="1"/>
</dbReference>
<gene>
    <name evidence="3" type="ORF">I8752_05155</name>
</gene>
<dbReference type="InterPro" id="IPR051396">
    <property type="entry name" value="Bact_Antivir_Def_Nuclease"/>
</dbReference>
<keyword evidence="4" id="KW-1185">Reference proteome</keyword>
<comment type="caution">
    <text evidence="3">The sequence shown here is derived from an EMBL/GenBank/DDBJ whole genome shotgun (WGS) entry which is preliminary data.</text>
</comment>
<evidence type="ECO:0000259" key="2">
    <source>
        <dbReference type="Pfam" id="PF13175"/>
    </source>
</evidence>
<dbReference type="AlphaFoldDB" id="A0A8J7HY58"/>
<dbReference type="PANTHER" id="PTHR43581:SF4">
    <property type="entry name" value="ATP_GTP PHOSPHATASE"/>
    <property type="match status" value="1"/>
</dbReference>
<feature type="compositionally biased region" description="Polar residues" evidence="1">
    <location>
        <begin position="892"/>
        <end position="901"/>
    </location>
</feature>
<feature type="region of interest" description="Disordered" evidence="1">
    <location>
        <begin position="851"/>
        <end position="901"/>
    </location>
</feature>
<name>A0A8J7HY58_9NOST</name>
<dbReference type="Pfam" id="PF13175">
    <property type="entry name" value="AAA_15"/>
    <property type="match status" value="1"/>
</dbReference>
<evidence type="ECO:0000313" key="4">
    <source>
        <dbReference type="Proteomes" id="UP000662314"/>
    </source>
</evidence>
<dbReference type="RefSeq" id="WP_214431254.1">
    <property type="nucleotide sequence ID" value="NZ_CAWPUQ010000024.1"/>
</dbReference>
<dbReference type="Proteomes" id="UP000662314">
    <property type="component" value="Unassembled WGS sequence"/>
</dbReference>
<evidence type="ECO:0000313" key="3">
    <source>
        <dbReference type="EMBL" id="MBH8572431.1"/>
    </source>
</evidence>
<reference evidence="3 4" key="1">
    <citation type="journal article" date="2021" name="Int. J. Syst. Evol. Microbiol.">
        <title>Amazonocrinis nigriterrae gen. nov., sp. nov., Atlanticothrix silvestris gen. nov., sp. nov. and Dendronalium phyllosphericum gen. nov., sp. nov., nostocacean cyanobacteria from Brazilian environments.</title>
        <authorList>
            <person name="Alvarenga D.O."/>
            <person name="Andreote A.P.D."/>
            <person name="Branco L.H.Z."/>
            <person name="Delbaje E."/>
            <person name="Cruz R.B."/>
            <person name="Varani A.M."/>
            <person name="Fiore M.F."/>
        </authorList>
    </citation>
    <scope>NUCLEOTIDE SEQUENCE [LARGE SCALE GENOMIC DNA]</scope>
    <source>
        <strain evidence="3 4">CENA369</strain>
    </source>
</reference>
<feature type="compositionally biased region" description="Low complexity" evidence="1">
    <location>
        <begin position="871"/>
        <end position="881"/>
    </location>
</feature>
<feature type="domain" description="Endonuclease GajA/Old nuclease/RecF-like AAA" evidence="2">
    <location>
        <begin position="45"/>
        <end position="447"/>
    </location>
</feature>
<dbReference type="InterPro" id="IPR041685">
    <property type="entry name" value="AAA_GajA/Old/RecF-like"/>
</dbReference>
<organism evidence="3 4">
    <name type="scientific">Dendronalium phyllosphericum CENA369</name>
    <dbReference type="NCBI Taxonomy" id="1725256"/>
    <lineage>
        <taxon>Bacteria</taxon>
        <taxon>Bacillati</taxon>
        <taxon>Cyanobacteriota</taxon>
        <taxon>Cyanophyceae</taxon>
        <taxon>Nostocales</taxon>
        <taxon>Nostocaceae</taxon>
        <taxon>Dendronalium</taxon>
        <taxon>Dendronalium phyllosphericum</taxon>
    </lineage>
</organism>
<dbReference type="SUPFAM" id="SSF52540">
    <property type="entry name" value="P-loop containing nucleoside triphosphate hydrolases"/>
    <property type="match status" value="1"/>
</dbReference>
<evidence type="ECO:0000256" key="1">
    <source>
        <dbReference type="SAM" id="MobiDB-lite"/>
    </source>
</evidence>
<accession>A0A8J7HY58</accession>